<evidence type="ECO:0000313" key="11">
    <source>
        <dbReference type="Proteomes" id="UP001140172"/>
    </source>
</evidence>
<evidence type="ECO:0000256" key="2">
    <source>
        <dbReference type="ARBA" id="ARBA00004604"/>
    </source>
</evidence>
<keyword evidence="11" id="KW-1185">Reference proteome</keyword>
<dbReference type="Pfam" id="PF16969">
    <property type="entry name" value="SRP68"/>
    <property type="match status" value="1"/>
</dbReference>
<dbReference type="Proteomes" id="UP001140172">
    <property type="component" value="Unassembled WGS sequence"/>
</dbReference>
<accession>A0A9W8LMY7</accession>
<dbReference type="Gene3D" id="1.10.3450.40">
    <property type="entry name" value="Signal recognition particle, SRP68 subunit, RNA-binding domain"/>
    <property type="match status" value="1"/>
</dbReference>
<evidence type="ECO:0000256" key="8">
    <source>
        <dbReference type="ARBA" id="ARBA00023274"/>
    </source>
</evidence>
<keyword evidence="7" id="KW-0539">Nucleus</keyword>
<organism evidence="10 11">
    <name type="scientific">Coemansia interrupta</name>
    <dbReference type="NCBI Taxonomy" id="1126814"/>
    <lineage>
        <taxon>Eukaryota</taxon>
        <taxon>Fungi</taxon>
        <taxon>Fungi incertae sedis</taxon>
        <taxon>Zoopagomycota</taxon>
        <taxon>Kickxellomycotina</taxon>
        <taxon>Kickxellomycetes</taxon>
        <taxon>Kickxellales</taxon>
        <taxon>Kickxellaceae</taxon>
        <taxon>Coemansia</taxon>
    </lineage>
</organism>
<evidence type="ECO:0000313" key="10">
    <source>
        <dbReference type="EMBL" id="KAJ2785476.1"/>
    </source>
</evidence>
<evidence type="ECO:0000256" key="9">
    <source>
        <dbReference type="ARBA" id="ARBA00029498"/>
    </source>
</evidence>
<dbReference type="GO" id="GO:0005730">
    <property type="term" value="C:nucleolus"/>
    <property type="evidence" value="ECO:0007669"/>
    <property type="project" value="UniProtKB-SubCell"/>
</dbReference>
<dbReference type="OrthoDB" id="10255118at2759"/>
<dbReference type="AlphaFoldDB" id="A0A9W8LMY7"/>
<evidence type="ECO:0000256" key="3">
    <source>
        <dbReference type="ARBA" id="ARBA00009352"/>
    </source>
</evidence>
<dbReference type="PANTHER" id="PTHR12860:SF0">
    <property type="entry name" value="SIGNAL RECOGNITION PARTICLE SUBUNIT SRP68"/>
    <property type="match status" value="1"/>
</dbReference>
<evidence type="ECO:0000256" key="1">
    <source>
        <dbReference type="ARBA" id="ARBA00004496"/>
    </source>
</evidence>
<dbReference type="EMBL" id="JANBUM010000087">
    <property type="protein sequence ID" value="KAJ2785476.1"/>
    <property type="molecule type" value="Genomic_DNA"/>
</dbReference>
<keyword evidence="6" id="KW-0733">Signal recognition particle</keyword>
<sequence length="624" mass="63869">MTLEFDVFGYVHAARQAHGLRAEEYGRYRQYCARHLRTVRKAAGLAQRAGAAYARREVTAANAGSSAHVEVLVLEAERAWAGAMHVREQHARTEDPRQRYHVVRRLRAAAAAAGRLAAVAQHVCDARTAVAAAAYWLHVRAQQHFEVREWAAALDCAVLARVASQRLGATGGAHQQALAQAAAEAVDPLVRLAAYQARVAGAQQLAAADIAAQWHAQRTAGAEAGAAIADYASIAEAVAALGGSSAPAGGEAAHRLAWRGGAVAHGSSRLAALADEAEAQLRGVLAGGADGAARDAAADAFRRVRRVARACHDDAAAAAARVGAAATDRLPAAYRAAELYAACAVQALAAGRQRQQADAAAGLGAEWRAVERSLGAPWFAGGAAARGLGALDGGARAVVLYDAARQSLARLAAAVAAAAQAEPGVEALVPRLAAEIAAADAWYAAVRDFLAAALHVQPRHRRYGDALALLAALQSDALPRLRETASDSGCADDASAVDALWAQTTRVAAADVERLARGVAAAIPVVQALAQAHGGRARGAWASAPAVPPAMVANALAGAGRPARVPLLVDLARPAFAAVPAKPLFYDLAAGAVDFDMAAIDARAGGSAKAGGGLGSLIGGLWRR</sequence>
<keyword evidence="5" id="KW-0694">RNA-binding</keyword>
<evidence type="ECO:0000256" key="6">
    <source>
        <dbReference type="ARBA" id="ARBA00023135"/>
    </source>
</evidence>
<evidence type="ECO:0000256" key="4">
    <source>
        <dbReference type="ARBA" id="ARBA00022490"/>
    </source>
</evidence>
<evidence type="ECO:0000256" key="7">
    <source>
        <dbReference type="ARBA" id="ARBA00023242"/>
    </source>
</evidence>
<dbReference type="GO" id="GO:0005047">
    <property type="term" value="F:signal recognition particle binding"/>
    <property type="evidence" value="ECO:0007669"/>
    <property type="project" value="InterPro"/>
</dbReference>
<dbReference type="GO" id="GO:0030942">
    <property type="term" value="F:endoplasmic reticulum signal peptide binding"/>
    <property type="evidence" value="ECO:0007669"/>
    <property type="project" value="InterPro"/>
</dbReference>
<evidence type="ECO:0000256" key="5">
    <source>
        <dbReference type="ARBA" id="ARBA00022884"/>
    </source>
</evidence>
<name>A0A9W8LMY7_9FUNG</name>
<dbReference type="InterPro" id="IPR038253">
    <property type="entry name" value="SRP68_N_sf"/>
</dbReference>
<comment type="similarity">
    <text evidence="3">Belongs to the SRP68 family.</text>
</comment>
<dbReference type="GO" id="GO:0008312">
    <property type="term" value="F:7S RNA binding"/>
    <property type="evidence" value="ECO:0007669"/>
    <property type="project" value="InterPro"/>
</dbReference>
<gene>
    <name evidence="10" type="primary">SRP68</name>
    <name evidence="10" type="ORF">GGI15_001904</name>
</gene>
<keyword evidence="8" id="KW-0687">Ribonucleoprotein</keyword>
<comment type="caution">
    <text evidence="10">The sequence shown here is derived from an EMBL/GenBank/DDBJ whole genome shotgun (WGS) entry which is preliminary data.</text>
</comment>
<dbReference type="GO" id="GO:0005786">
    <property type="term" value="C:signal recognition particle, endoplasmic reticulum targeting"/>
    <property type="evidence" value="ECO:0007669"/>
    <property type="project" value="UniProtKB-KW"/>
</dbReference>
<dbReference type="InterPro" id="IPR026258">
    <property type="entry name" value="SRP68"/>
</dbReference>
<protein>
    <recommendedName>
        <fullName evidence="9">Signal recognition particle subunit SRP68</fullName>
    </recommendedName>
</protein>
<reference evidence="10" key="1">
    <citation type="submission" date="2022-07" db="EMBL/GenBank/DDBJ databases">
        <title>Phylogenomic reconstructions and comparative analyses of Kickxellomycotina fungi.</title>
        <authorList>
            <person name="Reynolds N.K."/>
            <person name="Stajich J.E."/>
            <person name="Barry K."/>
            <person name="Grigoriev I.V."/>
            <person name="Crous P."/>
            <person name="Smith M.E."/>
        </authorList>
    </citation>
    <scope>NUCLEOTIDE SEQUENCE</scope>
    <source>
        <strain evidence="10">BCRC 34489</strain>
    </source>
</reference>
<proteinExistence type="inferred from homology"/>
<keyword evidence="4" id="KW-0963">Cytoplasm</keyword>
<dbReference type="GO" id="GO:0006614">
    <property type="term" value="P:SRP-dependent cotranslational protein targeting to membrane"/>
    <property type="evidence" value="ECO:0007669"/>
    <property type="project" value="InterPro"/>
</dbReference>
<dbReference type="PANTHER" id="PTHR12860">
    <property type="entry name" value="SIGNAL RECOGNITION PARTICLE 68 KDA PROTEIN"/>
    <property type="match status" value="1"/>
</dbReference>
<comment type="subcellular location">
    <subcellularLocation>
        <location evidence="1">Cytoplasm</location>
    </subcellularLocation>
    <subcellularLocation>
        <location evidence="2">Nucleus</location>
        <location evidence="2">Nucleolus</location>
    </subcellularLocation>
</comment>